<gene>
    <name evidence="10" type="primary">tatB</name>
    <name evidence="10" type="ORF">F3N42_14130</name>
</gene>
<evidence type="ECO:0000256" key="1">
    <source>
        <dbReference type="ARBA" id="ARBA00004167"/>
    </source>
</evidence>
<organism evidence="10 11">
    <name type="scientific">Marinihelvus fidelis</name>
    <dbReference type="NCBI Taxonomy" id="2613842"/>
    <lineage>
        <taxon>Bacteria</taxon>
        <taxon>Pseudomonadati</taxon>
        <taxon>Pseudomonadota</taxon>
        <taxon>Gammaproteobacteria</taxon>
        <taxon>Chromatiales</taxon>
        <taxon>Wenzhouxiangellaceae</taxon>
        <taxon>Marinihelvus</taxon>
    </lineage>
</organism>
<comment type="caution">
    <text evidence="10">The sequence shown here is derived from an EMBL/GenBank/DDBJ whole genome shotgun (WGS) entry which is preliminary data.</text>
</comment>
<evidence type="ECO:0000256" key="2">
    <source>
        <dbReference type="ARBA" id="ARBA00022448"/>
    </source>
</evidence>
<protein>
    <submittedName>
        <fullName evidence="10">Twin-arginine translocase subunit TatB</fullName>
    </submittedName>
</protein>
<evidence type="ECO:0000256" key="9">
    <source>
        <dbReference type="SAM" id="MobiDB-lite"/>
    </source>
</evidence>
<name>A0A5N0T6M5_9GAMM</name>
<reference evidence="10 11" key="1">
    <citation type="submission" date="2019-09" db="EMBL/GenBank/DDBJ databases">
        <title>Wenzhouxiangella sp. Genome sequencing and assembly.</title>
        <authorList>
            <person name="Zhang R."/>
        </authorList>
    </citation>
    <scope>NUCLEOTIDE SEQUENCE [LARGE SCALE GENOMIC DNA]</scope>
    <source>
        <strain evidence="10 11">W260</strain>
    </source>
</reference>
<dbReference type="EMBL" id="VYXP01000011">
    <property type="protein sequence ID" value="KAA9129787.1"/>
    <property type="molecule type" value="Genomic_DNA"/>
</dbReference>
<keyword evidence="11" id="KW-1185">Reference proteome</keyword>
<evidence type="ECO:0000256" key="5">
    <source>
        <dbReference type="ARBA" id="ARBA00022927"/>
    </source>
</evidence>
<dbReference type="Pfam" id="PF02416">
    <property type="entry name" value="TatA_B_E"/>
    <property type="match status" value="1"/>
</dbReference>
<comment type="subcellular location">
    <subcellularLocation>
        <location evidence="1">Membrane</location>
        <topology evidence="1">Single-pass membrane protein</topology>
    </subcellularLocation>
</comment>
<feature type="region of interest" description="Disordered" evidence="9">
    <location>
        <begin position="1"/>
        <end position="33"/>
    </location>
</feature>
<keyword evidence="5" id="KW-0653">Protein transport</keyword>
<dbReference type="NCBIfam" id="TIGR01410">
    <property type="entry name" value="tatB"/>
    <property type="match status" value="1"/>
</dbReference>
<dbReference type="PANTHER" id="PTHR33162:SF1">
    <property type="entry name" value="SEC-INDEPENDENT PROTEIN TRANSLOCASE PROTEIN TATA, CHLOROPLASTIC"/>
    <property type="match status" value="1"/>
</dbReference>
<dbReference type="PANTHER" id="PTHR33162">
    <property type="entry name" value="SEC-INDEPENDENT PROTEIN TRANSLOCASE PROTEIN TATA, CHLOROPLASTIC"/>
    <property type="match status" value="1"/>
</dbReference>
<dbReference type="InterPro" id="IPR018448">
    <property type="entry name" value="TatB"/>
</dbReference>
<evidence type="ECO:0000313" key="11">
    <source>
        <dbReference type="Proteomes" id="UP000325372"/>
    </source>
</evidence>
<dbReference type="InterPro" id="IPR003369">
    <property type="entry name" value="TatA/B/E"/>
</dbReference>
<keyword evidence="7" id="KW-0811">Translocation</keyword>
<dbReference type="GO" id="GO:0016020">
    <property type="term" value="C:membrane"/>
    <property type="evidence" value="ECO:0007669"/>
    <property type="project" value="UniProtKB-SubCell"/>
</dbReference>
<keyword evidence="4" id="KW-0812">Transmembrane</keyword>
<evidence type="ECO:0000256" key="4">
    <source>
        <dbReference type="ARBA" id="ARBA00022692"/>
    </source>
</evidence>
<dbReference type="AlphaFoldDB" id="A0A5N0T6M5"/>
<evidence type="ECO:0000256" key="7">
    <source>
        <dbReference type="ARBA" id="ARBA00023010"/>
    </source>
</evidence>
<keyword evidence="3" id="KW-1003">Cell membrane</keyword>
<sequence length="143" mass="15391">MATGTTRCPRNVWPPTRKKTLTSRPPSATTNPRAGLPAPMFDVGFAELFLLSIIGLLVLGPERLPAVARTVGGFVRKARASWYTLKTSVEAELAEADVREPLKTAREELDAVSRQVTDLGREASAGMDPTPRKADKPSPPPGD</sequence>
<evidence type="ECO:0000256" key="6">
    <source>
        <dbReference type="ARBA" id="ARBA00022989"/>
    </source>
</evidence>
<keyword evidence="6" id="KW-1133">Transmembrane helix</keyword>
<feature type="region of interest" description="Disordered" evidence="9">
    <location>
        <begin position="109"/>
        <end position="143"/>
    </location>
</feature>
<evidence type="ECO:0000313" key="10">
    <source>
        <dbReference type="EMBL" id="KAA9129787.1"/>
    </source>
</evidence>
<feature type="compositionally biased region" description="Polar residues" evidence="9">
    <location>
        <begin position="22"/>
        <end position="32"/>
    </location>
</feature>
<dbReference type="Gene3D" id="1.20.5.3310">
    <property type="match status" value="1"/>
</dbReference>
<dbReference type="GO" id="GO:0008320">
    <property type="term" value="F:protein transmembrane transporter activity"/>
    <property type="evidence" value="ECO:0007669"/>
    <property type="project" value="InterPro"/>
</dbReference>
<dbReference type="PRINTS" id="PR01506">
    <property type="entry name" value="TATBPROTEIN"/>
</dbReference>
<proteinExistence type="predicted"/>
<dbReference type="GO" id="GO:0043953">
    <property type="term" value="P:protein transport by the Tat complex"/>
    <property type="evidence" value="ECO:0007669"/>
    <property type="project" value="InterPro"/>
</dbReference>
<evidence type="ECO:0000256" key="3">
    <source>
        <dbReference type="ARBA" id="ARBA00022475"/>
    </source>
</evidence>
<keyword evidence="8" id="KW-0472">Membrane</keyword>
<keyword evidence="2" id="KW-0813">Transport</keyword>
<accession>A0A5N0T6M5</accession>
<evidence type="ECO:0000256" key="8">
    <source>
        <dbReference type="ARBA" id="ARBA00023136"/>
    </source>
</evidence>
<dbReference type="Proteomes" id="UP000325372">
    <property type="component" value="Unassembled WGS sequence"/>
</dbReference>